<dbReference type="Gene3D" id="3.10.180.10">
    <property type="entry name" value="2,3-Dihydroxybiphenyl 1,2-Dioxygenase, domain 1"/>
    <property type="match status" value="1"/>
</dbReference>
<feature type="domain" description="VOC" evidence="1">
    <location>
        <begin position="3"/>
        <end position="120"/>
    </location>
</feature>
<dbReference type="InterPro" id="IPR052164">
    <property type="entry name" value="Anthracycline_SecMetBiosynth"/>
</dbReference>
<keyword evidence="3" id="KW-1185">Reference proteome</keyword>
<reference evidence="2 3" key="1">
    <citation type="submission" date="2016-10" db="EMBL/GenBank/DDBJ databases">
        <authorList>
            <person name="de Groot N.N."/>
        </authorList>
    </citation>
    <scope>NUCLEOTIDE SEQUENCE [LARGE SCALE GENOMIC DNA]</scope>
    <source>
        <strain evidence="2 3">JCM 21544</strain>
    </source>
</reference>
<protein>
    <recommendedName>
        <fullName evidence="1">VOC domain-containing protein</fullName>
    </recommendedName>
</protein>
<dbReference type="AlphaFoldDB" id="A0A1G8SBE4"/>
<evidence type="ECO:0000259" key="1">
    <source>
        <dbReference type="PROSITE" id="PS51819"/>
    </source>
</evidence>
<organism evidence="2 3">
    <name type="scientific">Pseudomonas indica</name>
    <dbReference type="NCBI Taxonomy" id="137658"/>
    <lineage>
        <taxon>Bacteria</taxon>
        <taxon>Pseudomonadati</taxon>
        <taxon>Pseudomonadota</taxon>
        <taxon>Gammaproteobacteria</taxon>
        <taxon>Pseudomonadales</taxon>
        <taxon>Pseudomonadaceae</taxon>
        <taxon>Pseudomonas</taxon>
    </lineage>
</organism>
<dbReference type="STRING" id="137658.SAMN05216186_1018"/>
<dbReference type="InterPro" id="IPR004360">
    <property type="entry name" value="Glyas_Fos-R_dOase_dom"/>
</dbReference>
<dbReference type="RefSeq" id="WP_084332783.1">
    <property type="nucleotide sequence ID" value="NZ_FNFD01000001.1"/>
</dbReference>
<proteinExistence type="predicted"/>
<dbReference type="OrthoDB" id="8776491at2"/>
<dbReference type="Pfam" id="PF00903">
    <property type="entry name" value="Glyoxalase"/>
    <property type="match status" value="1"/>
</dbReference>
<gene>
    <name evidence="2" type="ORF">SAMN05216186_1018</name>
</gene>
<accession>A0A1G8SBE4</accession>
<sequence length="121" mass="12973">MHAIHWFDLYVNDFQRARRFYETALDVSLEVIDGMGGRMGLFPADHENGVGGSIVESPDHQAGAGGTRVYLNAEGKLDAVLDRVPSAGGEVLQPRTSIAPHGFIAVIKDSEGNPVGLHSMS</sequence>
<dbReference type="InterPro" id="IPR029068">
    <property type="entry name" value="Glyas_Bleomycin-R_OHBP_Dase"/>
</dbReference>
<evidence type="ECO:0000313" key="3">
    <source>
        <dbReference type="Proteomes" id="UP000198706"/>
    </source>
</evidence>
<dbReference type="EMBL" id="FNFD01000001">
    <property type="protein sequence ID" value="SDJ26503.1"/>
    <property type="molecule type" value="Genomic_DNA"/>
</dbReference>
<name>A0A1G8SBE4_9PSED</name>
<dbReference type="SUPFAM" id="SSF54593">
    <property type="entry name" value="Glyoxalase/Bleomycin resistance protein/Dihydroxybiphenyl dioxygenase"/>
    <property type="match status" value="1"/>
</dbReference>
<dbReference type="InterPro" id="IPR037523">
    <property type="entry name" value="VOC_core"/>
</dbReference>
<dbReference type="Proteomes" id="UP000198706">
    <property type="component" value="Unassembled WGS sequence"/>
</dbReference>
<dbReference type="PANTHER" id="PTHR33993:SF2">
    <property type="entry name" value="VOC DOMAIN-CONTAINING PROTEIN"/>
    <property type="match status" value="1"/>
</dbReference>
<dbReference type="PROSITE" id="PS51819">
    <property type="entry name" value="VOC"/>
    <property type="match status" value="1"/>
</dbReference>
<evidence type="ECO:0000313" key="2">
    <source>
        <dbReference type="EMBL" id="SDJ26503.1"/>
    </source>
</evidence>
<dbReference type="PANTHER" id="PTHR33993">
    <property type="entry name" value="GLYOXALASE-RELATED"/>
    <property type="match status" value="1"/>
</dbReference>
<dbReference type="CDD" id="cd07247">
    <property type="entry name" value="SgaA_N_like"/>
    <property type="match status" value="1"/>
</dbReference>